<feature type="domain" description="Helicase ATP-binding" evidence="4">
    <location>
        <begin position="717"/>
        <end position="874"/>
    </location>
</feature>
<dbReference type="PROSITE" id="PS50966">
    <property type="entry name" value="ZF_SWIM"/>
    <property type="match status" value="1"/>
</dbReference>
<keyword evidence="2" id="KW-0863">Zinc-finger</keyword>
<proteinExistence type="predicted"/>
<dbReference type="InterPro" id="IPR022138">
    <property type="entry name" value="DUF3670"/>
</dbReference>
<keyword evidence="1" id="KW-0378">Hydrolase</keyword>
<dbReference type="Proteomes" id="UP001560573">
    <property type="component" value="Unassembled WGS sequence"/>
</dbReference>
<dbReference type="PROSITE" id="PS51192">
    <property type="entry name" value="HELICASE_ATP_BIND_1"/>
    <property type="match status" value="1"/>
</dbReference>
<dbReference type="InterPro" id="IPR038718">
    <property type="entry name" value="SNF2-like_sf"/>
</dbReference>
<dbReference type="InterPro" id="IPR049730">
    <property type="entry name" value="SNF2/RAD54-like_C"/>
</dbReference>
<dbReference type="InterPro" id="IPR001650">
    <property type="entry name" value="Helicase_C-like"/>
</dbReference>
<dbReference type="SMART" id="SM00487">
    <property type="entry name" value="DEXDc"/>
    <property type="match status" value="1"/>
</dbReference>
<dbReference type="PROSITE" id="PS51194">
    <property type="entry name" value="HELICASE_CTER"/>
    <property type="match status" value="1"/>
</dbReference>
<dbReference type="Pfam" id="PF12419">
    <property type="entry name" value="DUF3670"/>
    <property type="match status" value="1"/>
</dbReference>
<feature type="domain" description="Helicase C-terminal" evidence="5">
    <location>
        <begin position="1003"/>
        <end position="1158"/>
    </location>
</feature>
<dbReference type="Gene3D" id="3.40.50.10810">
    <property type="entry name" value="Tandem AAA-ATPase domain"/>
    <property type="match status" value="1"/>
</dbReference>
<keyword evidence="7" id="KW-1185">Reference proteome</keyword>
<evidence type="ECO:0000259" key="3">
    <source>
        <dbReference type="PROSITE" id="PS50966"/>
    </source>
</evidence>
<dbReference type="EMBL" id="JAULBC010000008">
    <property type="protein sequence ID" value="MEX6690307.1"/>
    <property type="molecule type" value="Genomic_DNA"/>
</dbReference>
<keyword evidence="2" id="KW-0862">Zinc</keyword>
<dbReference type="InterPro" id="IPR014001">
    <property type="entry name" value="Helicase_ATP-bd"/>
</dbReference>
<protein>
    <submittedName>
        <fullName evidence="6">SNF2-related protein</fullName>
    </submittedName>
</protein>
<dbReference type="Pfam" id="PF00176">
    <property type="entry name" value="SNF2-rel_dom"/>
    <property type="match status" value="1"/>
</dbReference>
<evidence type="ECO:0000313" key="7">
    <source>
        <dbReference type="Proteomes" id="UP001560573"/>
    </source>
</evidence>
<evidence type="ECO:0000259" key="4">
    <source>
        <dbReference type="PROSITE" id="PS51192"/>
    </source>
</evidence>
<evidence type="ECO:0000313" key="6">
    <source>
        <dbReference type="EMBL" id="MEX6690307.1"/>
    </source>
</evidence>
<dbReference type="InterPro" id="IPR007527">
    <property type="entry name" value="Znf_SWIM"/>
</dbReference>
<dbReference type="InterPro" id="IPR027417">
    <property type="entry name" value="P-loop_NTPase"/>
</dbReference>
<evidence type="ECO:0000256" key="2">
    <source>
        <dbReference type="PROSITE-ProRule" id="PRU00325"/>
    </source>
</evidence>
<sequence length="1173" mass="133718">MAQSFGKTWWGEQWLNSLNNIDYENRLPRGASYARKGAVTKIDIKENRINAKVAGSQPKPYNVDIILPPFFDPELSAFIEALAERPVIISKMLNRELDPEVLAIAERMGLKVFPKQWTDFKMQCNCPDWAVPCKHLAAVIYKVCAEIDNNPFLVFSLHNVDLIAEMNKRGFFVTKETTDIPNITDLYFDKPHKPGRKKAKKPDYNPENAYQKLSYTMLPFLHEPLTALLADFPAFYTGSGNFKEKYTAALSRTVKNTQKILQGRISLQAVLKRAEKDEQYIGTHSHNRITIDEKYRSQVFVNDRAFSFPQFIAQLVQIPAAKTLDYQPSTASLHTVFYFALHLLAKGAVVPQIVQQADKSYAIRWLPAMLSKDVRTLTDKLQEVLPPDIFFWQEKDKQKEINKNTAMNLLSVFLTEMIAMLEEKNANELFPDLFFRKRTHRFKGPGEEALCGGIQAWLQKYYLAQGNYKPQIVVEETTNDRFLVSINIGEKATPLDSPSALRDVLTQKKFDKQRFEILRSLTQLSGFINGLDAYINTKGEELIIMENSTFTPFLFQMIPAIQLLDIDILLPKSLREILKPKTSLKLKKKTGKSFLRIDQLLDFDWQVAIGDTVMGEEEFKKLLKKSDGLIKYKSSYIYVNKDELEKLHRYFSSEKELTPFQLLRAALSGEFFGAKISLTEEVKNLIKELSDFKEIPLPKGINAQLRPYQQRGFSWMYRNAQIGFGSVIADDMGLGKTLQVITTLLKYKEEGLLKNKKALVIAPTGLLSNWQTEIEKFAPSLKPHLFHGTNRKMAKDFDVLLTSYGIARTDASRLKKLPWHSLVIDEAQHIKNNETAQAKAIKSIGASNFIAMSGTPVENRLSELWSIMDYSNRGFLGTNKEFNETFGAPIETYNDANAAEKLKKVTAPFLMRRLKTDKSIINDLPDKLEMDCFSILVKDQASLYEQTLKEAMDAIEAIDASSSRGLFVRQGLVLQMILALKQICNHPSQFLKNNVLDASLSGKLDLLFEKLDSIVENNEKVLVFTQFAEMGKLLQHFITARYKEQPLFYHGGCSLKQRKEMVDAFQTNHADKIFILSLKAAGTGLNLTAANHVIHYDLWWNPAVEAQATDRAYRIGQKSNVMVHRFITKNTFEERINEMIQAKKALAQMTVATGENWIGNLSNKELKDLFKMG</sequence>
<dbReference type="InterPro" id="IPR000330">
    <property type="entry name" value="SNF2_N"/>
</dbReference>
<reference evidence="6 7" key="1">
    <citation type="submission" date="2023-07" db="EMBL/GenBank/DDBJ databases">
        <authorList>
            <person name="Lian W.-H."/>
        </authorList>
    </citation>
    <scope>NUCLEOTIDE SEQUENCE [LARGE SCALE GENOMIC DNA]</scope>
    <source>
        <strain evidence="6 7">SYSU DXS3180</strain>
    </source>
</reference>
<keyword evidence="2" id="KW-0479">Metal-binding</keyword>
<dbReference type="PANTHER" id="PTHR10799">
    <property type="entry name" value="SNF2/RAD54 HELICASE FAMILY"/>
    <property type="match status" value="1"/>
</dbReference>
<name>A0ABV3ZKD7_9BACT</name>
<dbReference type="SUPFAM" id="SSF52540">
    <property type="entry name" value="P-loop containing nucleoside triphosphate hydrolases"/>
    <property type="match status" value="2"/>
</dbReference>
<accession>A0ABV3ZKD7</accession>
<feature type="domain" description="SWIM-type" evidence="3">
    <location>
        <begin position="110"/>
        <end position="144"/>
    </location>
</feature>
<evidence type="ECO:0000259" key="5">
    <source>
        <dbReference type="PROSITE" id="PS51194"/>
    </source>
</evidence>
<comment type="caution">
    <text evidence="6">The sequence shown here is derived from an EMBL/GenBank/DDBJ whole genome shotgun (WGS) entry which is preliminary data.</text>
</comment>
<dbReference type="RefSeq" id="WP_369331721.1">
    <property type="nucleotide sequence ID" value="NZ_JAULBC010000008.1"/>
</dbReference>
<dbReference type="Pfam" id="PF00271">
    <property type="entry name" value="Helicase_C"/>
    <property type="match status" value="1"/>
</dbReference>
<organism evidence="6 7">
    <name type="scientific">Danxiaibacter flavus</name>
    <dbReference type="NCBI Taxonomy" id="3049108"/>
    <lineage>
        <taxon>Bacteria</taxon>
        <taxon>Pseudomonadati</taxon>
        <taxon>Bacteroidota</taxon>
        <taxon>Chitinophagia</taxon>
        <taxon>Chitinophagales</taxon>
        <taxon>Chitinophagaceae</taxon>
        <taxon>Danxiaibacter</taxon>
    </lineage>
</organism>
<dbReference type="SMART" id="SM00490">
    <property type="entry name" value="HELICc"/>
    <property type="match status" value="1"/>
</dbReference>
<dbReference type="CDD" id="cd18793">
    <property type="entry name" value="SF2_C_SNF"/>
    <property type="match status" value="1"/>
</dbReference>
<evidence type="ECO:0000256" key="1">
    <source>
        <dbReference type="ARBA" id="ARBA00022801"/>
    </source>
</evidence>
<gene>
    <name evidence="6" type="ORF">QTN47_22545</name>
</gene>
<dbReference type="Gene3D" id="3.40.50.300">
    <property type="entry name" value="P-loop containing nucleotide triphosphate hydrolases"/>
    <property type="match status" value="1"/>
</dbReference>